<dbReference type="Proteomes" id="UP000324222">
    <property type="component" value="Unassembled WGS sequence"/>
</dbReference>
<comment type="caution">
    <text evidence="1">The sequence shown here is derived from an EMBL/GenBank/DDBJ whole genome shotgun (WGS) entry which is preliminary data.</text>
</comment>
<keyword evidence="2" id="KW-1185">Reference proteome</keyword>
<proteinExistence type="predicted"/>
<dbReference type="AlphaFoldDB" id="A0A5B7FYJ4"/>
<evidence type="ECO:0000313" key="1">
    <source>
        <dbReference type="EMBL" id="MPC52830.1"/>
    </source>
</evidence>
<gene>
    <name evidence="1" type="ORF">E2C01_046708</name>
</gene>
<reference evidence="1 2" key="1">
    <citation type="submission" date="2019-05" db="EMBL/GenBank/DDBJ databases">
        <title>Another draft genome of Portunus trituberculatus and its Hox gene families provides insights of decapod evolution.</title>
        <authorList>
            <person name="Jeong J.-H."/>
            <person name="Song I."/>
            <person name="Kim S."/>
            <person name="Choi T."/>
            <person name="Kim D."/>
            <person name="Ryu S."/>
            <person name="Kim W."/>
        </authorList>
    </citation>
    <scope>NUCLEOTIDE SEQUENCE [LARGE SCALE GENOMIC DNA]</scope>
    <source>
        <tissue evidence="1">Muscle</tissue>
    </source>
</reference>
<protein>
    <submittedName>
        <fullName evidence="1">Uncharacterized protein</fullName>
    </submittedName>
</protein>
<organism evidence="1 2">
    <name type="scientific">Portunus trituberculatus</name>
    <name type="common">Swimming crab</name>
    <name type="synonym">Neptunus trituberculatus</name>
    <dbReference type="NCBI Taxonomy" id="210409"/>
    <lineage>
        <taxon>Eukaryota</taxon>
        <taxon>Metazoa</taxon>
        <taxon>Ecdysozoa</taxon>
        <taxon>Arthropoda</taxon>
        <taxon>Crustacea</taxon>
        <taxon>Multicrustacea</taxon>
        <taxon>Malacostraca</taxon>
        <taxon>Eumalacostraca</taxon>
        <taxon>Eucarida</taxon>
        <taxon>Decapoda</taxon>
        <taxon>Pleocyemata</taxon>
        <taxon>Brachyura</taxon>
        <taxon>Eubrachyura</taxon>
        <taxon>Portunoidea</taxon>
        <taxon>Portunidae</taxon>
        <taxon>Portuninae</taxon>
        <taxon>Portunus</taxon>
    </lineage>
</organism>
<evidence type="ECO:0000313" key="2">
    <source>
        <dbReference type="Proteomes" id="UP000324222"/>
    </source>
</evidence>
<accession>A0A5B7FYJ4</accession>
<name>A0A5B7FYJ4_PORTR</name>
<sequence length="61" mass="6901">MGNIVATSSHERAYMNAWRDGNEVAIKLLGTPPLEVLCNQLILLFKNPSNHFPQNFKFSVQ</sequence>
<dbReference type="EMBL" id="VSRR010011179">
    <property type="protein sequence ID" value="MPC52830.1"/>
    <property type="molecule type" value="Genomic_DNA"/>
</dbReference>